<feature type="transmembrane region" description="Helical" evidence="1">
    <location>
        <begin position="48"/>
        <end position="68"/>
    </location>
</feature>
<dbReference type="EMBL" id="CAQI01000031">
    <property type="protein sequence ID" value="CCQ45022.1"/>
    <property type="molecule type" value="Genomic_DNA"/>
</dbReference>
<feature type="transmembrane region" description="Helical" evidence="1">
    <location>
        <begin position="146"/>
        <end position="169"/>
    </location>
</feature>
<feature type="transmembrane region" description="Helical" evidence="1">
    <location>
        <begin position="190"/>
        <end position="207"/>
    </location>
</feature>
<keyword evidence="3" id="KW-1185">Reference proteome</keyword>
<evidence type="ECO:0000256" key="1">
    <source>
        <dbReference type="SAM" id="Phobius"/>
    </source>
</evidence>
<evidence type="ECO:0000313" key="2">
    <source>
        <dbReference type="EMBL" id="CCQ45022.1"/>
    </source>
</evidence>
<dbReference type="Proteomes" id="UP000035722">
    <property type="component" value="Unassembled WGS sequence"/>
</dbReference>
<keyword evidence="1" id="KW-0472">Membrane</keyword>
<sequence>MDKLSKGDIVGHSLMMTLAPPGGDVLRLYVFMLALAMGAYLLLVKDRWVAVIAISGTVHIAAQAFPLSTSFSPFAEQARSAGWAGWQFLFLSALVLGWYWKDLGAASWLDRYAAKVLATCIGIVAAASGISLMVPSAVEEALFSKYTFPVGRLVVAYAVVTALYVTLRWTMRKVPEQWLRPLAMVGSRSLDSYIIQAVVVVLVYGFATLDSKSLLAQLLAVVTLLACWLWAELRARIGRLNLNAIRSTR</sequence>
<protein>
    <submittedName>
        <fullName evidence="2">Putative membrane protein</fullName>
    </submittedName>
</protein>
<dbReference type="AlphaFoldDB" id="A0A024GZJ7"/>
<feature type="transmembrane region" description="Helical" evidence="1">
    <location>
        <begin position="112"/>
        <end position="134"/>
    </location>
</feature>
<evidence type="ECO:0000313" key="3">
    <source>
        <dbReference type="Proteomes" id="UP000035722"/>
    </source>
</evidence>
<feature type="transmembrane region" description="Helical" evidence="1">
    <location>
        <begin position="80"/>
        <end position="100"/>
    </location>
</feature>
<feature type="transmembrane region" description="Helical" evidence="1">
    <location>
        <begin position="213"/>
        <end position="231"/>
    </location>
</feature>
<feature type="transmembrane region" description="Helical" evidence="1">
    <location>
        <begin position="25"/>
        <end position="43"/>
    </location>
</feature>
<dbReference type="Pfam" id="PF10129">
    <property type="entry name" value="OpgC_C"/>
    <property type="match status" value="1"/>
</dbReference>
<accession>A0A024GZJ7</accession>
<dbReference type="InterPro" id="IPR014550">
    <property type="entry name" value="UCP028704_OpgC"/>
</dbReference>
<keyword evidence="1" id="KW-1133">Transmembrane helix</keyword>
<organism evidence="2 3">
    <name type="scientific">Pseudarthrobacter siccitolerans</name>
    <dbReference type="NCBI Taxonomy" id="861266"/>
    <lineage>
        <taxon>Bacteria</taxon>
        <taxon>Bacillati</taxon>
        <taxon>Actinomycetota</taxon>
        <taxon>Actinomycetes</taxon>
        <taxon>Micrococcales</taxon>
        <taxon>Micrococcaceae</taxon>
        <taxon>Pseudarthrobacter</taxon>
    </lineage>
</organism>
<proteinExistence type="predicted"/>
<comment type="caution">
    <text evidence="2">The sequence shown here is derived from an EMBL/GenBank/DDBJ whole genome shotgun (WGS) entry which is preliminary data.</text>
</comment>
<name>A0A024GZJ7_9MICC</name>
<reference evidence="3" key="1">
    <citation type="journal article" date="2014" name="Genome Announc.">
        <title>Genome Sequence of Arthrobacter siccitolerans 4J27, a Xeroprotectant-Producing Desiccation-Tolerant Microorganism.</title>
        <authorList>
            <person name="Manzanera M."/>
            <person name="Santa-Cruz-Calvo L."/>
            <person name="Vilchez J.I."/>
            <person name="Garcia-Fontana C."/>
            <person name="Silva-Castro G.A."/>
            <person name="Calvo C."/>
            <person name="Gonzalez-Lopez J."/>
        </authorList>
    </citation>
    <scope>NUCLEOTIDE SEQUENCE [LARGE SCALE GENOMIC DNA]</scope>
    <source>
        <strain evidence="3">4J27</strain>
    </source>
</reference>
<keyword evidence="1" id="KW-0812">Transmembrane</keyword>
<gene>
    <name evidence="2" type="ORF">ARTSIC4J27_954</name>
</gene>